<reference evidence="1 2" key="1">
    <citation type="submission" date="2019-05" db="EMBL/GenBank/DDBJ databases">
        <title>Sporisorium graminicola CBS 10092 draft sequencing and annotation.</title>
        <authorList>
            <person name="Solano-Gonzalez S."/>
            <person name="Caddick M.X."/>
            <person name="Darby A."/>
        </authorList>
    </citation>
    <scope>NUCLEOTIDE SEQUENCE [LARGE SCALE GENOMIC DNA]</scope>
    <source>
        <strain evidence="1 2">CBS 10092</strain>
    </source>
</reference>
<dbReference type="KEGG" id="sgra:EX895_005176"/>
<accession>A0A4U7KP90</accession>
<evidence type="ECO:0000313" key="2">
    <source>
        <dbReference type="Proteomes" id="UP000306050"/>
    </source>
</evidence>
<gene>
    <name evidence="1" type="ORF">EX895_005176</name>
</gene>
<protein>
    <submittedName>
        <fullName evidence="1">Uncharacterized protein</fullName>
    </submittedName>
</protein>
<proteinExistence type="predicted"/>
<dbReference type="AlphaFoldDB" id="A0A4U7KP90"/>
<comment type="caution">
    <text evidence="1">The sequence shown here is derived from an EMBL/GenBank/DDBJ whole genome shotgun (WGS) entry which is preliminary data.</text>
</comment>
<dbReference type="OrthoDB" id="2541982at2759"/>
<dbReference type="GeneID" id="40728071"/>
<name>A0A4U7KP90_9BASI</name>
<organism evidence="1 2">
    <name type="scientific">Sporisorium graminicola</name>
    <dbReference type="NCBI Taxonomy" id="280036"/>
    <lineage>
        <taxon>Eukaryota</taxon>
        <taxon>Fungi</taxon>
        <taxon>Dikarya</taxon>
        <taxon>Basidiomycota</taxon>
        <taxon>Ustilaginomycotina</taxon>
        <taxon>Ustilaginomycetes</taxon>
        <taxon>Ustilaginales</taxon>
        <taxon>Ustilaginaceae</taxon>
        <taxon>Sporisorium</taxon>
    </lineage>
</organism>
<dbReference type="RefSeq" id="XP_029737622.1">
    <property type="nucleotide sequence ID" value="XM_029885770.1"/>
</dbReference>
<evidence type="ECO:0000313" key="1">
    <source>
        <dbReference type="EMBL" id="TKY85637.1"/>
    </source>
</evidence>
<dbReference type="EMBL" id="SRRM01000019">
    <property type="protein sequence ID" value="TKY85637.1"/>
    <property type="molecule type" value="Genomic_DNA"/>
</dbReference>
<sequence>MCIFEDLSASQPAIKPVVIEYEVRVCKQEEYIAQSSSEKHCSPPAYEAKPRSIVTVSAPRPNGSILSRIFGRSSKKSAAARTVQGLPSYREAELMEAWAKVGIDVNDRKHGPCPQCTPDELLSAMDGLFGARTDAKAA</sequence>
<keyword evidence="2" id="KW-1185">Reference proteome</keyword>
<dbReference type="Proteomes" id="UP000306050">
    <property type="component" value="Chromosome SGRAM_6"/>
</dbReference>